<keyword evidence="3" id="KW-1185">Reference proteome</keyword>
<reference evidence="2" key="1">
    <citation type="journal article" date="2022" name="bioRxiv">
        <title>Sequencing and chromosome-scale assembly of the giantPleurodeles waltlgenome.</title>
        <authorList>
            <person name="Brown T."/>
            <person name="Elewa A."/>
            <person name="Iarovenko S."/>
            <person name="Subramanian E."/>
            <person name="Araus A.J."/>
            <person name="Petzold A."/>
            <person name="Susuki M."/>
            <person name="Suzuki K.-i.T."/>
            <person name="Hayashi T."/>
            <person name="Toyoda A."/>
            <person name="Oliveira C."/>
            <person name="Osipova E."/>
            <person name="Leigh N.D."/>
            <person name="Simon A."/>
            <person name="Yun M.H."/>
        </authorList>
    </citation>
    <scope>NUCLEOTIDE SEQUENCE</scope>
    <source>
        <strain evidence="2">20211129_DDA</strain>
        <tissue evidence="2">Liver</tissue>
    </source>
</reference>
<gene>
    <name evidence="2" type="ORF">NDU88_003584</name>
</gene>
<protein>
    <submittedName>
        <fullName evidence="2">Uncharacterized protein</fullName>
    </submittedName>
</protein>
<evidence type="ECO:0000313" key="2">
    <source>
        <dbReference type="EMBL" id="KAJ1171726.1"/>
    </source>
</evidence>
<name>A0AAV7T604_PLEWA</name>
<proteinExistence type="predicted"/>
<feature type="region of interest" description="Disordered" evidence="1">
    <location>
        <begin position="32"/>
        <end position="72"/>
    </location>
</feature>
<organism evidence="2 3">
    <name type="scientific">Pleurodeles waltl</name>
    <name type="common">Iberian ribbed newt</name>
    <dbReference type="NCBI Taxonomy" id="8319"/>
    <lineage>
        <taxon>Eukaryota</taxon>
        <taxon>Metazoa</taxon>
        <taxon>Chordata</taxon>
        <taxon>Craniata</taxon>
        <taxon>Vertebrata</taxon>
        <taxon>Euteleostomi</taxon>
        <taxon>Amphibia</taxon>
        <taxon>Batrachia</taxon>
        <taxon>Caudata</taxon>
        <taxon>Salamandroidea</taxon>
        <taxon>Salamandridae</taxon>
        <taxon>Pleurodelinae</taxon>
        <taxon>Pleurodeles</taxon>
    </lineage>
</organism>
<dbReference type="AlphaFoldDB" id="A0AAV7T604"/>
<comment type="caution">
    <text evidence="2">The sequence shown here is derived from an EMBL/GenBank/DDBJ whole genome shotgun (WGS) entry which is preliminary data.</text>
</comment>
<dbReference type="Proteomes" id="UP001066276">
    <property type="component" value="Chromosome 4_1"/>
</dbReference>
<sequence length="146" mass="16116">MPALDYPNDMDDKLTTIRQETLQDVLGTLQTPPSAVRRSTDVPAITEDPATTPIIQPASSNTAEDSDDNGTTFERTVVGVQRELAKEVRVRMQNMAASLEGMRMCMMTFAEQSAAMQVQQSLLQGLQQCVRDFTTAVRELPQHLAC</sequence>
<evidence type="ECO:0000313" key="3">
    <source>
        <dbReference type="Proteomes" id="UP001066276"/>
    </source>
</evidence>
<feature type="compositionally biased region" description="Polar residues" evidence="1">
    <location>
        <begin position="53"/>
        <end position="72"/>
    </location>
</feature>
<accession>A0AAV7T604</accession>
<dbReference type="EMBL" id="JANPWB010000007">
    <property type="protein sequence ID" value="KAJ1171726.1"/>
    <property type="molecule type" value="Genomic_DNA"/>
</dbReference>
<evidence type="ECO:0000256" key="1">
    <source>
        <dbReference type="SAM" id="MobiDB-lite"/>
    </source>
</evidence>